<evidence type="ECO:0000313" key="3">
    <source>
        <dbReference type="Proteomes" id="UP000604737"/>
    </source>
</evidence>
<dbReference type="Proteomes" id="UP000604737">
    <property type="component" value="Unassembled WGS sequence"/>
</dbReference>
<feature type="domain" description="NodB homology" evidence="1">
    <location>
        <begin position="86"/>
        <end position="270"/>
    </location>
</feature>
<dbReference type="CDD" id="cd10917">
    <property type="entry name" value="CE4_NodB_like_6s_7s"/>
    <property type="match status" value="1"/>
</dbReference>
<dbReference type="InterPro" id="IPR002509">
    <property type="entry name" value="NODB_dom"/>
</dbReference>
<gene>
    <name evidence="2" type="ORF">GCM10007350_04390</name>
</gene>
<dbReference type="RefSeq" id="WP_189458505.1">
    <property type="nucleotide sequence ID" value="NZ_BMYO01000001.1"/>
</dbReference>
<accession>A0ABQ3GX82</accession>
<dbReference type="PANTHER" id="PTHR10587">
    <property type="entry name" value="GLYCOSYL TRANSFERASE-RELATED"/>
    <property type="match status" value="1"/>
</dbReference>
<keyword evidence="3" id="KW-1185">Reference proteome</keyword>
<dbReference type="PROSITE" id="PS51677">
    <property type="entry name" value="NODB"/>
    <property type="match status" value="1"/>
</dbReference>
<sequence>MKPAPRTVFGFAVLLLLLLAAAWLVVVWWPPAPPAAGPIAAEVPKTTQSVRTPFLDNWDQVPLATMARQANQHPGVVRLEGPTHRRVIALTFDDGPSPWTPDLLDVLKKHRVKATFFWLGSQMAGREEIVRRALAEGHTLANHSWSHPNLAGTDESYFWNEEIARTQTEFRRIIGKAPTLMRPPYGSIDDAQIGIVGKHGMKVILWSIDAIDWYRNRMLFGAHEIERGVQPYVHEEAIVLMHDGGGKRGDTVTAVDRLIPWLKAGGYGFATVDALLGVPPYQQEAH</sequence>
<proteinExistence type="predicted"/>
<dbReference type="Pfam" id="PF01522">
    <property type="entry name" value="Polysacc_deac_1"/>
    <property type="match status" value="1"/>
</dbReference>
<dbReference type="InterPro" id="IPR050248">
    <property type="entry name" value="Polysacc_deacetylase_ArnD"/>
</dbReference>
<name>A0ABQ3GX82_9NEIS</name>
<protein>
    <recommendedName>
        <fullName evidence="1">NodB homology domain-containing protein</fullName>
    </recommendedName>
</protein>
<organism evidence="2 3">
    <name type="scientific">Jeongeupia chitinilytica</name>
    <dbReference type="NCBI Taxonomy" id="1041641"/>
    <lineage>
        <taxon>Bacteria</taxon>
        <taxon>Pseudomonadati</taxon>
        <taxon>Pseudomonadota</taxon>
        <taxon>Betaproteobacteria</taxon>
        <taxon>Neisseriales</taxon>
        <taxon>Chitinibacteraceae</taxon>
        <taxon>Jeongeupia</taxon>
    </lineage>
</organism>
<evidence type="ECO:0000313" key="2">
    <source>
        <dbReference type="EMBL" id="GHD56740.1"/>
    </source>
</evidence>
<dbReference type="SUPFAM" id="SSF88713">
    <property type="entry name" value="Glycoside hydrolase/deacetylase"/>
    <property type="match status" value="1"/>
</dbReference>
<reference evidence="3" key="1">
    <citation type="journal article" date="2019" name="Int. J. Syst. Evol. Microbiol.">
        <title>The Global Catalogue of Microorganisms (GCM) 10K type strain sequencing project: providing services to taxonomists for standard genome sequencing and annotation.</title>
        <authorList>
            <consortium name="The Broad Institute Genomics Platform"/>
            <consortium name="The Broad Institute Genome Sequencing Center for Infectious Disease"/>
            <person name="Wu L."/>
            <person name="Ma J."/>
        </authorList>
    </citation>
    <scope>NUCLEOTIDE SEQUENCE [LARGE SCALE GENOMIC DNA]</scope>
    <source>
        <strain evidence="3">KCTC 23701</strain>
    </source>
</reference>
<dbReference type="InterPro" id="IPR011330">
    <property type="entry name" value="Glyco_hydro/deAcase_b/a-brl"/>
</dbReference>
<dbReference type="Gene3D" id="3.20.20.370">
    <property type="entry name" value="Glycoside hydrolase/deacetylase"/>
    <property type="match status" value="1"/>
</dbReference>
<dbReference type="EMBL" id="BMYO01000001">
    <property type="protein sequence ID" value="GHD56740.1"/>
    <property type="molecule type" value="Genomic_DNA"/>
</dbReference>
<comment type="caution">
    <text evidence="2">The sequence shown here is derived from an EMBL/GenBank/DDBJ whole genome shotgun (WGS) entry which is preliminary data.</text>
</comment>
<evidence type="ECO:0000259" key="1">
    <source>
        <dbReference type="PROSITE" id="PS51677"/>
    </source>
</evidence>